<protein>
    <recommendedName>
        <fullName evidence="3">C-type lectin domain-containing protein</fullName>
    </recommendedName>
</protein>
<dbReference type="PANTHER" id="PTHR22803">
    <property type="entry name" value="MANNOSE, PHOSPHOLIPASE, LECTIN RECEPTOR RELATED"/>
    <property type="match status" value="1"/>
</dbReference>
<feature type="domain" description="C-type lectin" evidence="3">
    <location>
        <begin position="259"/>
        <end position="365"/>
    </location>
</feature>
<name>A0AAF3EX94_9BILA</name>
<evidence type="ECO:0000259" key="3">
    <source>
        <dbReference type="PROSITE" id="PS50041"/>
    </source>
</evidence>
<dbReference type="SMART" id="SM00034">
    <property type="entry name" value="CLECT"/>
    <property type="match status" value="2"/>
</dbReference>
<evidence type="ECO:0000256" key="1">
    <source>
        <dbReference type="SAM" id="Coils"/>
    </source>
</evidence>
<evidence type="ECO:0000256" key="2">
    <source>
        <dbReference type="SAM" id="SignalP"/>
    </source>
</evidence>
<accession>A0AAF3EX94</accession>
<proteinExistence type="predicted"/>
<keyword evidence="2" id="KW-0732">Signal</keyword>
<dbReference type="Pfam" id="PF00059">
    <property type="entry name" value="Lectin_C"/>
    <property type="match status" value="2"/>
</dbReference>
<evidence type="ECO:0000313" key="4">
    <source>
        <dbReference type="Proteomes" id="UP000887575"/>
    </source>
</evidence>
<dbReference type="WBParaSite" id="MBELARI_LOCUS18828.2">
    <property type="protein sequence ID" value="MBELARI_LOCUS18828.2"/>
    <property type="gene ID" value="MBELARI_LOCUS18828"/>
</dbReference>
<feature type="coiled-coil region" evidence="1">
    <location>
        <begin position="90"/>
        <end position="124"/>
    </location>
</feature>
<evidence type="ECO:0000313" key="5">
    <source>
        <dbReference type="WBParaSite" id="MBELARI_LOCUS18828.2"/>
    </source>
</evidence>
<dbReference type="Proteomes" id="UP000887575">
    <property type="component" value="Unassembled WGS sequence"/>
</dbReference>
<reference evidence="5" key="1">
    <citation type="submission" date="2024-02" db="UniProtKB">
        <authorList>
            <consortium name="WormBaseParasite"/>
        </authorList>
    </citation>
    <scope>IDENTIFICATION</scope>
</reference>
<sequence>MTSLSFLLILKALLLLADSSTHYQEKESPVGDFVREELPEDARLAVCRRKSELLDIKLKERDNELAVKTCELTALSGDFNKSLLYLRETNSKLQNELKASQVTVKNLEGKVAKLETTLKNSMECRGNWVYFNGYCYKIANQAVNKTTSAALCERENAHLVSIHSREENNFILELSQGDYWTWIGLQWADEEWVWSDGSAFDYSNWALREPNRIEENPWGRVQFSSGSWFNYGNTQFSVTICKKRKCFGDGVYYPDLRACILGVKELLGFTPAGSVCKKMGGGHLVSIHNAFQNTLFAELQQNLTGSSVGLIGAIRIVKTDWVWSDATSFDYSKILASTDDCLILDSQDQMWKAVNCDATFSFLCSSRPLS</sequence>
<dbReference type="CDD" id="cd00037">
    <property type="entry name" value="CLECT"/>
    <property type="match status" value="2"/>
</dbReference>
<dbReference type="InterPro" id="IPR001304">
    <property type="entry name" value="C-type_lectin-like"/>
</dbReference>
<dbReference type="AlphaFoldDB" id="A0AAF3EX94"/>
<dbReference type="InterPro" id="IPR016186">
    <property type="entry name" value="C-type_lectin-like/link_sf"/>
</dbReference>
<keyword evidence="1" id="KW-0175">Coiled coil</keyword>
<feature type="signal peptide" evidence="2">
    <location>
        <begin position="1"/>
        <end position="19"/>
    </location>
</feature>
<organism evidence="4 5">
    <name type="scientific">Mesorhabditis belari</name>
    <dbReference type="NCBI Taxonomy" id="2138241"/>
    <lineage>
        <taxon>Eukaryota</taxon>
        <taxon>Metazoa</taxon>
        <taxon>Ecdysozoa</taxon>
        <taxon>Nematoda</taxon>
        <taxon>Chromadorea</taxon>
        <taxon>Rhabditida</taxon>
        <taxon>Rhabditina</taxon>
        <taxon>Rhabditomorpha</taxon>
        <taxon>Rhabditoidea</taxon>
        <taxon>Rhabditidae</taxon>
        <taxon>Mesorhabditinae</taxon>
        <taxon>Mesorhabditis</taxon>
    </lineage>
</organism>
<dbReference type="Gene3D" id="3.10.100.10">
    <property type="entry name" value="Mannose-Binding Protein A, subunit A"/>
    <property type="match status" value="2"/>
</dbReference>
<feature type="domain" description="C-type lectin" evidence="3">
    <location>
        <begin position="131"/>
        <end position="242"/>
    </location>
</feature>
<dbReference type="InterPro" id="IPR016187">
    <property type="entry name" value="CTDL_fold"/>
</dbReference>
<keyword evidence="4" id="KW-1185">Reference proteome</keyword>
<feature type="chain" id="PRO_5041996039" description="C-type lectin domain-containing protein" evidence="2">
    <location>
        <begin position="20"/>
        <end position="370"/>
    </location>
</feature>
<dbReference type="PROSITE" id="PS50041">
    <property type="entry name" value="C_TYPE_LECTIN_2"/>
    <property type="match status" value="2"/>
</dbReference>
<dbReference type="InterPro" id="IPR050111">
    <property type="entry name" value="C-type_lectin/snaclec_domain"/>
</dbReference>
<dbReference type="SUPFAM" id="SSF56436">
    <property type="entry name" value="C-type lectin-like"/>
    <property type="match status" value="2"/>
</dbReference>